<keyword evidence="3" id="KW-1185">Reference proteome</keyword>
<dbReference type="Gene3D" id="2.180.10.10">
    <property type="entry name" value="RHS repeat-associated core"/>
    <property type="match status" value="1"/>
</dbReference>
<dbReference type="STRING" id="1302687.SAMN05444267_103149"/>
<reference evidence="3" key="1">
    <citation type="submission" date="2016-11" db="EMBL/GenBank/DDBJ databases">
        <authorList>
            <person name="Varghese N."/>
            <person name="Submissions S."/>
        </authorList>
    </citation>
    <scope>NUCLEOTIDE SEQUENCE [LARGE SCALE GENOMIC DNA]</scope>
    <source>
        <strain evidence="3">DSM 26899</strain>
    </source>
</reference>
<name>A0A1M7FE22_9FLAO</name>
<organism evidence="2 3">
    <name type="scientific">Chryseobacterium polytrichastri</name>
    <dbReference type="NCBI Taxonomy" id="1302687"/>
    <lineage>
        <taxon>Bacteria</taxon>
        <taxon>Pseudomonadati</taxon>
        <taxon>Bacteroidota</taxon>
        <taxon>Flavobacteriia</taxon>
        <taxon>Flavobacteriales</taxon>
        <taxon>Weeksellaceae</taxon>
        <taxon>Chryseobacterium group</taxon>
        <taxon>Chryseobacterium</taxon>
    </lineage>
</organism>
<gene>
    <name evidence="2" type="ORF">SAMN05444267_103149</name>
</gene>
<dbReference type="Proteomes" id="UP000184364">
    <property type="component" value="Unassembled WGS sequence"/>
</dbReference>
<dbReference type="NCBIfam" id="TIGR03696">
    <property type="entry name" value="Rhs_assc_core"/>
    <property type="match status" value="1"/>
</dbReference>
<proteinExistence type="predicted"/>
<dbReference type="InterPro" id="IPR022385">
    <property type="entry name" value="Rhs_assc_core"/>
</dbReference>
<accession>A0A1M7FE22</accession>
<dbReference type="PANTHER" id="PTHR32305">
    <property type="match status" value="1"/>
</dbReference>
<dbReference type="InterPro" id="IPR003812">
    <property type="entry name" value="Fido"/>
</dbReference>
<sequence length="1244" mass="138596">MFVAIVCHAQTNSENYIQSTTCLDSTCVKKIETVQYFDFLGRPKQVISVKSSPTGKDIVTPIVYDELGRQTREYLPVPQSSTANGNIYPQVSGVSPYPVSDATNFYAGEKTYTEKILENSPLERVLQQKQVGNTWTDKPITFGYDLNSQADHVKKYEISTLWNSTEKYYSGSIGNISEYPTAQLVKNSVTDEDGNTTIEFKDGSGQTVLIRKVINASQYADTYYVYNDYKQLAFVIPPLTSVLGTIPEGTLDNLCYQYRYDSKNRLVEKKIPGKSWEFMVYDKQNRLILSQDANLRSTTNNFNQKGWTFTKYDQFGRIVYSGFFANTATRIAMQTALNNMVANAGNNEKREDTTPIVQNGENIYYTKNAFPTGSITILSVNYYDTYPTLPAEVIVPSIISGQKVLKQPGQSTTGKNTRTLPVASYVRNIEDNNWTKGFSYYDEKGRVIGSYSINHLGGHTKTESELDFAGIPQKVNTYHVRKPNEEGIIIKERFVYDNQNRLFQHYHQVDSKPEQLLTQNEYNELSQLKNKKVGNNLQSIDYAYNIRGWMTDINKDQMSLPDLGGKLFSYKIKYTQKEGIENPDPTQFSGKNVKPKYNGYITEVDWRAVETVGVNPSITPKRYGYAYDGLNRLSAGYYQNPDNPYSKENTESLDYDVNGNISKLYRTSVLESGTNTATVIDNLGYVYGTGGNQVTIINDVSQNPTGYEGGGNTITYDLNGNMTTMPDKGISTIKYNYLDLPNHLVLNKIGSENVTVNTRYSANGTKLVKESTTVLTGVSGSTTTKKTTDYIDGFQYLKTENFKGGGGAWEILEATSLSSRAMQPQAFSLDRPIDPIDPTIDPPFGGGGVIVDLKTPDLQFFPTAEGFYDYQKDQYIYQYVDHLGNVRVSFARNSAGALEITDNNDYYPFGMNHLKTGNAYFGQGSYKSYKYNGKELQETGQYDYGARMYMSDIGRWGVIDAMAEKYRRHSPYNYAVNNPIMFIDPDGNETVYTGEAAQAMVRAMQMNMSTSSENYFSGFNFTQYGADDPKTKNARKAGSSSGMSEKESLKTLVTIDGKKYHKNTGNLGAQIGNAVNSFFGGDDDYFVEHKEYNSANDRFIHEAVNISAGALAGGIIGKVAGKGFGMLFSKSKVFNPTSFADEIVSINVGTEGGGVLLNGSPSSAINSAMYYDTAAEQGASIFRSISHGHMFVDGNKRTAVQAFMYFAKQNGLKTVPVQQIYNIANKVATGQITEVSQISKMLIK</sequence>
<dbReference type="InterPro" id="IPR050708">
    <property type="entry name" value="T6SS_VgrG/RHS"/>
</dbReference>
<dbReference type="EMBL" id="FRAV01000031">
    <property type="protein sequence ID" value="SHM01939.1"/>
    <property type="molecule type" value="Genomic_DNA"/>
</dbReference>
<evidence type="ECO:0000313" key="2">
    <source>
        <dbReference type="EMBL" id="SHM01939.1"/>
    </source>
</evidence>
<dbReference type="Pfam" id="PF20041">
    <property type="entry name" value="DUF6443"/>
    <property type="match status" value="1"/>
</dbReference>
<dbReference type="InterPro" id="IPR053737">
    <property type="entry name" value="Type_II_TA_Toxin"/>
</dbReference>
<dbReference type="PROSITE" id="PS51459">
    <property type="entry name" value="FIDO"/>
    <property type="match status" value="1"/>
</dbReference>
<evidence type="ECO:0000313" key="3">
    <source>
        <dbReference type="Proteomes" id="UP000184364"/>
    </source>
</evidence>
<dbReference type="InterPro" id="IPR045619">
    <property type="entry name" value="DUF6443"/>
</dbReference>
<evidence type="ECO:0000259" key="1">
    <source>
        <dbReference type="PROSITE" id="PS51459"/>
    </source>
</evidence>
<dbReference type="PANTHER" id="PTHR32305:SF15">
    <property type="entry name" value="PROTEIN RHSA-RELATED"/>
    <property type="match status" value="1"/>
</dbReference>
<dbReference type="AlphaFoldDB" id="A0A1M7FE22"/>
<dbReference type="Gene3D" id="1.20.120.1870">
    <property type="entry name" value="Fic/DOC protein, Fido domain"/>
    <property type="match status" value="1"/>
</dbReference>
<feature type="domain" description="Fido" evidence="1">
    <location>
        <begin position="1092"/>
        <end position="1244"/>
    </location>
</feature>
<protein>
    <submittedName>
        <fullName evidence="2">RHS repeat-associated core domain-containing protein</fullName>
    </submittedName>
</protein>